<reference evidence="1" key="1">
    <citation type="submission" date="2018-09" db="EMBL/GenBank/DDBJ databases">
        <authorList>
            <person name="Ashton P.M."/>
            <person name="Dallman T."/>
            <person name="Nair S."/>
            <person name="De Pinna E."/>
            <person name="Peters T."/>
            <person name="Grant K."/>
        </authorList>
    </citation>
    <scope>NUCLEOTIDE SEQUENCE [LARGE SCALE GENOMIC DNA]</scope>
    <source>
        <strain evidence="1">598938</strain>
    </source>
</reference>
<sequence length="123" mass="14280">MTRIIEIYSRLNALDEFLALMLKQPDIYRSQVTLEQVAELVEYVDNVHSVLWIQQERRTLSDFDTCYILPAVSEIWLQVKHGLTVNSLPAHELAGCIMELISLVSFYLYVIIEGNDDKNRVLH</sequence>
<dbReference type="Proteomes" id="UP000885348">
    <property type="component" value="Unassembled WGS sequence"/>
</dbReference>
<comment type="caution">
    <text evidence="1">The sequence shown here is derived from an EMBL/GenBank/DDBJ whole genome shotgun (WGS) entry which is preliminary data.</text>
</comment>
<dbReference type="EMBL" id="RVVJ01000047">
    <property type="protein sequence ID" value="MML56612.1"/>
    <property type="molecule type" value="Genomic_DNA"/>
</dbReference>
<protein>
    <submittedName>
        <fullName evidence="1">Uncharacterized protein</fullName>
    </submittedName>
</protein>
<organism evidence="1">
    <name type="scientific">Salmonella enterica I</name>
    <dbReference type="NCBI Taxonomy" id="59201"/>
    <lineage>
        <taxon>Bacteria</taxon>
        <taxon>Pseudomonadati</taxon>
        <taxon>Pseudomonadota</taxon>
        <taxon>Gammaproteobacteria</taxon>
        <taxon>Enterobacterales</taxon>
        <taxon>Enterobacteriaceae</taxon>
        <taxon>Salmonella</taxon>
    </lineage>
</organism>
<dbReference type="AlphaFoldDB" id="A0A403QP66"/>
<gene>
    <name evidence="1" type="ORF">D7N80_25690</name>
</gene>
<name>A0A403QP66_SALET</name>
<proteinExistence type="predicted"/>
<accession>A0A403QP66</accession>
<evidence type="ECO:0000313" key="1">
    <source>
        <dbReference type="EMBL" id="MML56612.1"/>
    </source>
</evidence>